<proteinExistence type="predicted"/>
<keyword evidence="2" id="KW-1185">Reference proteome</keyword>
<reference evidence="2" key="1">
    <citation type="submission" date="2014-03" db="EMBL/GenBank/DDBJ databases">
        <authorList>
            <person name="Aksoy S."/>
            <person name="Warren W."/>
            <person name="Wilson R.K."/>
        </authorList>
    </citation>
    <scope>NUCLEOTIDE SEQUENCE [LARGE SCALE GENOMIC DNA]</scope>
    <source>
        <strain evidence="2">IAEA</strain>
    </source>
</reference>
<protein>
    <submittedName>
        <fullName evidence="1">Uncharacterized protein</fullName>
    </submittedName>
</protein>
<dbReference type="EnsemblMetazoa" id="GPAI046281-RA">
    <property type="protein sequence ID" value="GPAI046281-PA"/>
    <property type="gene ID" value="GPAI046281"/>
</dbReference>
<organism evidence="1 2">
    <name type="scientific">Glossina pallidipes</name>
    <name type="common">Tsetse fly</name>
    <dbReference type="NCBI Taxonomy" id="7398"/>
    <lineage>
        <taxon>Eukaryota</taxon>
        <taxon>Metazoa</taxon>
        <taxon>Ecdysozoa</taxon>
        <taxon>Arthropoda</taxon>
        <taxon>Hexapoda</taxon>
        <taxon>Insecta</taxon>
        <taxon>Pterygota</taxon>
        <taxon>Neoptera</taxon>
        <taxon>Endopterygota</taxon>
        <taxon>Diptera</taxon>
        <taxon>Brachycera</taxon>
        <taxon>Muscomorpha</taxon>
        <taxon>Hippoboscoidea</taxon>
        <taxon>Glossinidae</taxon>
        <taxon>Glossina</taxon>
    </lineage>
</organism>
<evidence type="ECO:0000313" key="1">
    <source>
        <dbReference type="EnsemblMetazoa" id="GPAI046281-PA"/>
    </source>
</evidence>
<accession>A0A1B0AHU6</accession>
<sequence length="73" mass="8150">MNKLLVAATAIIFSCGCQAVCRIFLLKSKQSTLILSFFRLPPVQTLRGFSTVFGLTKSREASKRFTAMKTFVE</sequence>
<dbReference type="AlphaFoldDB" id="A0A1B0AHU6"/>
<dbReference type="Proteomes" id="UP000092445">
    <property type="component" value="Unassembled WGS sequence"/>
</dbReference>
<dbReference type="VEuPathDB" id="VectorBase:GPAI046281"/>
<evidence type="ECO:0000313" key="2">
    <source>
        <dbReference type="Proteomes" id="UP000092445"/>
    </source>
</evidence>
<reference evidence="1" key="2">
    <citation type="submission" date="2020-05" db="UniProtKB">
        <authorList>
            <consortium name="EnsemblMetazoa"/>
        </authorList>
    </citation>
    <scope>IDENTIFICATION</scope>
    <source>
        <strain evidence="1">IAEA</strain>
    </source>
</reference>
<dbReference type="PROSITE" id="PS51257">
    <property type="entry name" value="PROKAR_LIPOPROTEIN"/>
    <property type="match status" value="1"/>
</dbReference>
<name>A0A1B0AHU6_GLOPL</name>